<dbReference type="Gene3D" id="2.40.40.20">
    <property type="match status" value="1"/>
</dbReference>
<sequence length="336" mass="37067">MLLFRPSRFSDLPAVERIAALSPIGVTSLPANRDTLYRKIQASVDSLGADVSFHGEESYFFVLEDTSKGEIVGVSGIVASAGFNEPFYSYRNETIIHASPGLGIHNKIHALSLCHDLTGNTLLASFFILKPYQFTQYSDLLSRARFLFIANFPERFAESVVSEMVGVSDANGHSPFWDSVGRRFFGMDYQEAELYCGVKGRKFISELMPQHPIYVPLLSDAAQAAIGQVSPDSAVPFDVLLREGFETENYVDIFDGGPTVHARTQNIHSILQSRLVSAHRGHQRPGTPHLIANCRCEFRATVAELTLPRGDDITLDPKLADALEIADGDHVRIVPL</sequence>
<gene>
    <name evidence="4" type="ORF">PZA18_21705</name>
</gene>
<dbReference type="RefSeq" id="WP_284102984.1">
    <property type="nucleotide sequence ID" value="NZ_JARRAF010000045.1"/>
</dbReference>
<evidence type="ECO:0000313" key="4">
    <source>
        <dbReference type="EMBL" id="MDK2126665.1"/>
    </source>
</evidence>
<dbReference type="NCBIfam" id="TIGR03243">
    <property type="entry name" value="arg_catab_AOST"/>
    <property type="match status" value="1"/>
</dbReference>
<dbReference type="EMBL" id="JARRAF010000045">
    <property type="protein sequence ID" value="MDK2126665.1"/>
    <property type="molecule type" value="Genomic_DNA"/>
</dbReference>
<evidence type="ECO:0000256" key="2">
    <source>
        <dbReference type="ARBA" id="ARBA00022679"/>
    </source>
</evidence>
<dbReference type="PANTHER" id="PTHR30420">
    <property type="entry name" value="N-SUCCINYLARGININE DIHYDROLASE"/>
    <property type="match status" value="1"/>
</dbReference>
<accession>A0ABT7E2Y4</accession>
<keyword evidence="3" id="KW-0012">Acyltransferase</keyword>
<proteinExistence type="predicted"/>
<reference evidence="4" key="1">
    <citation type="submission" date="2023-03" db="EMBL/GenBank/DDBJ databases">
        <title>Chitinimonas shenzhenensis gen. nov., sp. nov., a novel member of family Burkholderiaceae isolated from activated sludge collected in Shen Zhen, China.</title>
        <authorList>
            <person name="Wang X."/>
        </authorList>
    </citation>
    <scope>NUCLEOTIDE SEQUENCE</scope>
    <source>
        <strain evidence="4">DQS-5</strain>
    </source>
</reference>
<dbReference type="SUPFAM" id="SSF55729">
    <property type="entry name" value="Acyl-CoA N-acyltransferases (Nat)"/>
    <property type="match status" value="1"/>
</dbReference>
<keyword evidence="1" id="KW-0056">Arginine metabolism</keyword>
<evidence type="ECO:0000256" key="1">
    <source>
        <dbReference type="ARBA" id="ARBA00022503"/>
    </source>
</evidence>
<dbReference type="Proteomes" id="UP001172778">
    <property type="component" value="Unassembled WGS sequence"/>
</dbReference>
<comment type="caution">
    <text evidence="4">The sequence shown here is derived from an EMBL/GenBank/DDBJ whole genome shotgun (WGS) entry which is preliminary data.</text>
</comment>
<dbReference type="PANTHER" id="PTHR30420:SF1">
    <property type="entry name" value="ARGININE N-SUCCINYLTRANSFERASE"/>
    <property type="match status" value="1"/>
</dbReference>
<name>A0ABT7E2Y4_9NEIS</name>
<keyword evidence="5" id="KW-1185">Reference proteome</keyword>
<keyword evidence="2" id="KW-0808">Transferase</keyword>
<organism evidence="4 5">
    <name type="scientific">Parachitinimonas caeni</name>
    <dbReference type="NCBI Taxonomy" id="3031301"/>
    <lineage>
        <taxon>Bacteria</taxon>
        <taxon>Pseudomonadati</taxon>
        <taxon>Pseudomonadota</taxon>
        <taxon>Betaproteobacteria</taxon>
        <taxon>Neisseriales</taxon>
        <taxon>Chitinibacteraceae</taxon>
        <taxon>Parachitinimonas</taxon>
    </lineage>
</organism>
<dbReference type="InterPro" id="IPR007041">
    <property type="entry name" value="Arg_succinylTrfase_AstA/AruG"/>
</dbReference>
<evidence type="ECO:0000313" key="5">
    <source>
        <dbReference type="Proteomes" id="UP001172778"/>
    </source>
</evidence>
<dbReference type="Pfam" id="PF04958">
    <property type="entry name" value="AstA"/>
    <property type="match status" value="1"/>
</dbReference>
<protein>
    <submittedName>
        <fullName evidence="4">Arginine N-succinyltransferase</fullName>
    </submittedName>
</protein>
<evidence type="ECO:0000256" key="3">
    <source>
        <dbReference type="ARBA" id="ARBA00023315"/>
    </source>
</evidence>
<dbReference type="InterPro" id="IPR016181">
    <property type="entry name" value="Acyl_CoA_acyltransferase"/>
</dbReference>